<dbReference type="Proteomes" id="UP000215616">
    <property type="component" value="Unassembled WGS sequence"/>
</dbReference>
<dbReference type="SUPFAM" id="SSF52540">
    <property type="entry name" value="P-loop containing nucleoside triphosphate hydrolases"/>
    <property type="match status" value="1"/>
</dbReference>
<dbReference type="InterPro" id="IPR002052">
    <property type="entry name" value="DNA_methylase_N6_adenine_CS"/>
</dbReference>
<dbReference type="GO" id="GO:0032259">
    <property type="term" value="P:methylation"/>
    <property type="evidence" value="ECO:0007669"/>
    <property type="project" value="InterPro"/>
</dbReference>
<dbReference type="SUPFAM" id="SSF53335">
    <property type="entry name" value="S-adenosyl-L-methionine-dependent methyltransferases"/>
    <property type="match status" value="1"/>
</dbReference>
<dbReference type="AlphaFoldDB" id="A0A258CTL6"/>
<dbReference type="Gene3D" id="3.40.50.150">
    <property type="entry name" value="Vaccinia Virus protein VP39"/>
    <property type="match status" value="1"/>
</dbReference>
<name>A0A258CTL6_CAUVI</name>
<evidence type="ECO:0000259" key="1">
    <source>
        <dbReference type="PROSITE" id="PS51192"/>
    </source>
</evidence>
<dbReference type="GO" id="GO:0006355">
    <property type="term" value="P:regulation of DNA-templated transcription"/>
    <property type="evidence" value="ECO:0007669"/>
    <property type="project" value="InterPro"/>
</dbReference>
<dbReference type="PROSITE" id="PS00092">
    <property type="entry name" value="N6_MTASE"/>
    <property type="match status" value="1"/>
</dbReference>
<dbReference type="InterPro" id="IPR026741">
    <property type="entry name" value="SNO"/>
</dbReference>
<evidence type="ECO:0000313" key="2">
    <source>
        <dbReference type="EMBL" id="OYW98900.1"/>
    </source>
</evidence>
<dbReference type="PANTHER" id="PTHR12706:SF30">
    <property type="entry name" value="PROTEIN STRAWBERRY NOTCH-RELATED"/>
    <property type="match status" value="1"/>
</dbReference>
<dbReference type="InterPro" id="IPR039187">
    <property type="entry name" value="SNO_AAA"/>
</dbReference>
<evidence type="ECO:0000313" key="3">
    <source>
        <dbReference type="Proteomes" id="UP000215616"/>
    </source>
</evidence>
<dbReference type="InterPro" id="IPR014001">
    <property type="entry name" value="Helicase_ATP-bd"/>
</dbReference>
<dbReference type="CDD" id="cd02440">
    <property type="entry name" value="AdoMet_MTases"/>
    <property type="match status" value="1"/>
</dbReference>
<feature type="domain" description="Helicase ATP-binding" evidence="1">
    <location>
        <begin position="457"/>
        <end position="623"/>
    </location>
</feature>
<organism evidence="2 3">
    <name type="scientific">Caulobacter vibrioides</name>
    <name type="common">Caulobacter crescentus</name>
    <dbReference type="NCBI Taxonomy" id="155892"/>
    <lineage>
        <taxon>Bacteria</taxon>
        <taxon>Pseudomonadati</taxon>
        <taxon>Pseudomonadota</taxon>
        <taxon>Alphaproteobacteria</taxon>
        <taxon>Caulobacterales</taxon>
        <taxon>Caulobacteraceae</taxon>
        <taxon>Caulobacter</taxon>
    </lineage>
</organism>
<dbReference type="InterPro" id="IPR029063">
    <property type="entry name" value="SAM-dependent_MTases_sf"/>
</dbReference>
<sequence>MNAMLPLMPTRSDKAANLLSTAKALAPILARSRPLDRKLLSSTMTMCFGLSDAEGGWIWKDAYDASEAALVMQVRRLGQQFARLEDAPADIMTLAAVQSALCLTQTRRSDEQVQMDQFSTPLELASACVLAAQIRPGDKVLEPSAGTGLIAILAEVCGGALSVNELAATRADILQGVFSGCPVTRHDGAYLHDLLPSSGSFDAVVANPPFQHLDAHLDSALRCLADGGRLAAIVPVRAFNDAALLERLEARGAVIGMIAFPSNAYSKHGTSVDTGLIVIDRSPVTARPLIVETFDLLAVATAIQALPERPTARPRLFRSVASSGLLTAGARLAAHPRSRSALFASVAPVDYATKSWGGQTQDVGVFQAYQVGRIACDAFPNHPSPLVESSAMGTTSPPAPTYRPVLPAATLAKRWISLEQFEVAVYAGEAHSEMLPGWWVVDKDQPHKVQLVADGTPEAVQFRKAFFVGDGTGVGKGTSSATVLADNFSQQRSRAVWISKNETLLEDARRDWMSIGGSLNDIVPQSRWKQGEDITGDFCLFTTYGTLRQPARGEKKSRLKQIVEWLGPDFDGLIIFDEAHAMANAAGGGEGARGLTKPSLQGQAGLALQNLLPKARVLLVSATGATTPENLAYACRLGLWGGPDAPFATREAFLEVAASGG</sequence>
<accession>A0A258CTL6</accession>
<dbReference type="GO" id="GO:0003676">
    <property type="term" value="F:nucleic acid binding"/>
    <property type="evidence" value="ECO:0007669"/>
    <property type="project" value="InterPro"/>
</dbReference>
<reference evidence="2 3" key="1">
    <citation type="submission" date="2017-03" db="EMBL/GenBank/DDBJ databases">
        <title>Lifting the veil on microbial sulfur biogeochemistry in mining wastewaters.</title>
        <authorList>
            <person name="Kantor R.S."/>
            <person name="Colenbrander Nelson T."/>
            <person name="Marshall S."/>
            <person name="Bennett D."/>
            <person name="Apte S."/>
            <person name="Camacho D."/>
            <person name="Thomas B.C."/>
            <person name="Warren L.A."/>
            <person name="Banfield J.F."/>
        </authorList>
    </citation>
    <scope>NUCLEOTIDE SEQUENCE [LARGE SCALE GENOMIC DNA]</scope>
    <source>
        <strain evidence="2">32-67-7</strain>
    </source>
</reference>
<dbReference type="EMBL" id="NCDQ01000453">
    <property type="protein sequence ID" value="OYW98900.1"/>
    <property type="molecule type" value="Genomic_DNA"/>
</dbReference>
<feature type="non-terminal residue" evidence="2">
    <location>
        <position position="661"/>
    </location>
</feature>
<dbReference type="PROSITE" id="PS51192">
    <property type="entry name" value="HELICASE_ATP_BIND_1"/>
    <property type="match status" value="1"/>
</dbReference>
<dbReference type="Gene3D" id="3.40.50.300">
    <property type="entry name" value="P-loop containing nucleotide triphosphate hydrolases"/>
    <property type="match status" value="1"/>
</dbReference>
<proteinExistence type="predicted"/>
<dbReference type="PANTHER" id="PTHR12706">
    <property type="entry name" value="STRAWBERRY NOTCH-RELATED"/>
    <property type="match status" value="1"/>
</dbReference>
<dbReference type="Pfam" id="PF13872">
    <property type="entry name" value="AAA_34"/>
    <property type="match status" value="1"/>
</dbReference>
<dbReference type="InterPro" id="IPR027417">
    <property type="entry name" value="P-loop_NTPase"/>
</dbReference>
<dbReference type="GO" id="GO:0008168">
    <property type="term" value="F:methyltransferase activity"/>
    <property type="evidence" value="ECO:0007669"/>
    <property type="project" value="InterPro"/>
</dbReference>
<gene>
    <name evidence="2" type="ORF">B7Z12_19030</name>
</gene>
<comment type="caution">
    <text evidence="2">The sequence shown here is derived from an EMBL/GenBank/DDBJ whole genome shotgun (WGS) entry which is preliminary data.</text>
</comment>
<protein>
    <recommendedName>
        <fullName evidence="1">Helicase ATP-binding domain-containing protein</fullName>
    </recommendedName>
</protein>